<dbReference type="PROSITE" id="PS51999">
    <property type="entry name" value="ZF_GRF"/>
    <property type="match status" value="1"/>
</dbReference>
<evidence type="ECO:0000256" key="6">
    <source>
        <dbReference type="ARBA" id="ARBA00022801"/>
    </source>
</evidence>
<dbReference type="PANTHER" id="PTHR22748">
    <property type="entry name" value="AP ENDONUCLEASE"/>
    <property type="match status" value="1"/>
</dbReference>
<name>A0ABD1MDD5_9FABA</name>
<feature type="site" description="Interaction with DNA substrate" evidence="12">
    <location>
        <position position="325"/>
    </location>
</feature>
<dbReference type="PANTHER" id="PTHR22748:SF4">
    <property type="entry name" value="DNA-(APURINIC OR APYRIMIDINIC SITE) ENDONUCLEASE 2"/>
    <property type="match status" value="1"/>
</dbReference>
<feature type="compositionally biased region" description="Polar residues" evidence="14">
    <location>
        <begin position="483"/>
        <end position="501"/>
    </location>
</feature>
<comment type="caution">
    <text evidence="16">The sequence shown here is derived from an EMBL/GenBank/DDBJ whole genome shotgun (WGS) entry which is preliminary data.</text>
</comment>
<keyword evidence="4 11" id="KW-0479">Metal-binding</keyword>
<dbReference type="InterPro" id="IPR004808">
    <property type="entry name" value="AP_endonuc_1"/>
</dbReference>
<evidence type="ECO:0000256" key="8">
    <source>
        <dbReference type="ARBA" id="ARBA00022842"/>
    </source>
</evidence>
<evidence type="ECO:0000256" key="12">
    <source>
        <dbReference type="PIRSR" id="PIRSR604808-3"/>
    </source>
</evidence>
<keyword evidence="5 13" id="KW-0863">Zinc-finger</keyword>
<keyword evidence="8 11" id="KW-0460">Magnesium</keyword>
<comment type="cofactor">
    <cofactor evidence="1">
        <name>Mn(2+)</name>
        <dbReference type="ChEBI" id="CHEBI:29035"/>
    </cofactor>
</comment>
<dbReference type="Proteomes" id="UP001603857">
    <property type="component" value="Unassembled WGS sequence"/>
</dbReference>
<keyword evidence="9" id="KW-0539">Nucleus</keyword>
<organism evidence="16 17">
    <name type="scientific">Flemingia macrophylla</name>
    <dbReference type="NCBI Taxonomy" id="520843"/>
    <lineage>
        <taxon>Eukaryota</taxon>
        <taxon>Viridiplantae</taxon>
        <taxon>Streptophyta</taxon>
        <taxon>Embryophyta</taxon>
        <taxon>Tracheophyta</taxon>
        <taxon>Spermatophyta</taxon>
        <taxon>Magnoliopsida</taxon>
        <taxon>eudicotyledons</taxon>
        <taxon>Gunneridae</taxon>
        <taxon>Pentapetalae</taxon>
        <taxon>rosids</taxon>
        <taxon>fabids</taxon>
        <taxon>Fabales</taxon>
        <taxon>Fabaceae</taxon>
        <taxon>Papilionoideae</taxon>
        <taxon>50 kb inversion clade</taxon>
        <taxon>NPAAA clade</taxon>
        <taxon>indigoferoid/millettioid clade</taxon>
        <taxon>Phaseoleae</taxon>
        <taxon>Flemingia</taxon>
    </lineage>
</organism>
<dbReference type="SUPFAM" id="SSF56219">
    <property type="entry name" value="DNase I-like"/>
    <property type="match status" value="1"/>
</dbReference>
<dbReference type="InterPro" id="IPR010666">
    <property type="entry name" value="Znf_GRF"/>
</dbReference>
<feature type="site" description="Important for catalytic activity" evidence="12">
    <location>
        <position position="264"/>
    </location>
</feature>
<gene>
    <name evidence="16" type="ORF">Fmac_015009</name>
</gene>
<feature type="binding site" evidence="11">
    <location>
        <position position="193"/>
    </location>
    <ligand>
        <name>Mg(2+)</name>
        <dbReference type="ChEBI" id="CHEBI:18420"/>
        <label>1</label>
    </ligand>
</feature>
<dbReference type="GO" id="GO:0008270">
    <property type="term" value="F:zinc ion binding"/>
    <property type="evidence" value="ECO:0007669"/>
    <property type="project" value="UniProtKB-KW"/>
</dbReference>
<evidence type="ECO:0000256" key="7">
    <source>
        <dbReference type="ARBA" id="ARBA00022833"/>
    </source>
</evidence>
<dbReference type="EMBL" id="JBGMDY010000005">
    <property type="protein sequence ID" value="KAL2333796.1"/>
    <property type="molecule type" value="Genomic_DNA"/>
</dbReference>
<feature type="binding site" evidence="11">
    <location>
        <position position="324"/>
    </location>
    <ligand>
        <name>Mg(2+)</name>
        <dbReference type="ChEBI" id="CHEBI:18420"/>
        <label>1</label>
    </ligand>
</feature>
<evidence type="ECO:0000256" key="14">
    <source>
        <dbReference type="SAM" id="MobiDB-lite"/>
    </source>
</evidence>
<evidence type="ECO:0000313" key="17">
    <source>
        <dbReference type="Proteomes" id="UP001603857"/>
    </source>
</evidence>
<dbReference type="InterPro" id="IPR020848">
    <property type="entry name" value="AP_endonuclease_F1_CS"/>
</dbReference>
<evidence type="ECO:0000313" key="16">
    <source>
        <dbReference type="EMBL" id="KAL2333796.1"/>
    </source>
</evidence>
<feature type="region of interest" description="Disordered" evidence="14">
    <location>
        <begin position="483"/>
        <end position="518"/>
    </location>
</feature>
<feature type="binding site" evidence="11">
    <location>
        <position position="37"/>
    </location>
    <ligand>
        <name>Mg(2+)</name>
        <dbReference type="ChEBI" id="CHEBI:18420"/>
        <label>1</label>
    </ligand>
</feature>
<dbReference type="AlphaFoldDB" id="A0ABD1MDD5"/>
<evidence type="ECO:0000256" key="10">
    <source>
        <dbReference type="PIRSR" id="PIRSR604808-1"/>
    </source>
</evidence>
<evidence type="ECO:0000256" key="4">
    <source>
        <dbReference type="ARBA" id="ARBA00022723"/>
    </source>
</evidence>
<feature type="site" description="Transition state stabilizer" evidence="12">
    <location>
        <position position="195"/>
    </location>
</feature>
<feature type="region of interest" description="Disordered" evidence="14">
    <location>
        <begin position="422"/>
        <end position="443"/>
    </location>
</feature>
<keyword evidence="7" id="KW-0862">Zinc</keyword>
<sequence>MKIVSYNVNGLRQRIAQFGSLRNLLNSFDADIICFQETKLRRQEVTADLVMTHGYESFFSCTRTSQKGRTGYSGVITFCRVKSAFSSDEVALPLEAEEGFTGILGNSQTSKDNLPFLLEDLEEFSKDELLSLDSEGRCIITDHTHFVLFNVYGPRAVSDDTERIQFKQNFYRILQKRWESLLHQGRRIIVVGDLNIAPFAIDRCDAGPDFENNEFRIWFKSMLIENGGQFSDVFRAKHPDRREAYTCWSQNTGAEVFNFGSRIDHILFSGSCLHESDDLQCHGFIRCHVKDCDILTQYKRCKPESTLSAHRWKGGHSIKLEGSDHAPVFMRLHEIPEVSLHNTPSLSARYVPMVHGVQQTLVSVLMKRRVFEQTKSCEMAKEDIAMGSTCEREELVNKAGLSATCSNECHFPPSQDCNGSILKPSRVSEGSSQEADSKSASEFEKSIIRQCNKSNKKARNSQWSQLSLRSFFQKKTDVDNGVNDSCINYSNNQEEPSQSSPHLHETPTVFDHPSSPKQYELDDDACDQDLAGPNCSSTQEEKSNVASLEWQRIQRLMQNSIPVCKGHKEPCIARVVKKQGSNFGRRFYVCARAEGPESNPEANCGYFKWAASKSRKK</sequence>
<dbReference type="Pfam" id="PF03372">
    <property type="entry name" value="Exo_endo_phos"/>
    <property type="match status" value="1"/>
</dbReference>
<evidence type="ECO:0000256" key="1">
    <source>
        <dbReference type="ARBA" id="ARBA00001936"/>
    </source>
</evidence>
<dbReference type="InterPro" id="IPR036691">
    <property type="entry name" value="Endo/exonu/phosph_ase_sf"/>
</dbReference>
<dbReference type="PROSITE" id="PS00728">
    <property type="entry name" value="AP_NUCLEASE_F1_3"/>
    <property type="match status" value="1"/>
</dbReference>
<feature type="binding site" evidence="11">
    <location>
        <position position="7"/>
    </location>
    <ligand>
        <name>Mg(2+)</name>
        <dbReference type="ChEBI" id="CHEBI:18420"/>
        <label>1</label>
    </ligand>
</feature>
<evidence type="ECO:0000256" key="13">
    <source>
        <dbReference type="PROSITE-ProRule" id="PRU01343"/>
    </source>
</evidence>
<dbReference type="GO" id="GO:0016787">
    <property type="term" value="F:hydrolase activity"/>
    <property type="evidence" value="ECO:0007669"/>
    <property type="project" value="UniProtKB-KW"/>
</dbReference>
<dbReference type="FunFam" id="3.60.10.10:FF:000042">
    <property type="entry name" value="DNA-(apurinic or apyrimidinic site) lyase"/>
    <property type="match status" value="1"/>
</dbReference>
<feature type="domain" description="GRF-type" evidence="15">
    <location>
        <begin position="564"/>
        <end position="613"/>
    </location>
</feature>
<keyword evidence="6" id="KW-0378">Hydrolase</keyword>
<accession>A0ABD1MDD5</accession>
<dbReference type="Gene3D" id="3.60.10.10">
    <property type="entry name" value="Endonuclease/exonuclease/phosphatase"/>
    <property type="match status" value="1"/>
</dbReference>
<comment type="cofactor">
    <cofactor evidence="11">
        <name>Mg(2+)</name>
        <dbReference type="ChEBI" id="CHEBI:18420"/>
    </cofactor>
    <cofactor evidence="11">
        <name>Mn(2+)</name>
        <dbReference type="ChEBI" id="CHEBI:29035"/>
    </cofactor>
    <text evidence="11">Probably binds two magnesium or manganese ions per subunit.</text>
</comment>
<evidence type="ECO:0000259" key="15">
    <source>
        <dbReference type="PROSITE" id="PS51999"/>
    </source>
</evidence>
<feature type="active site" description="Proton acceptor" evidence="10">
    <location>
        <position position="325"/>
    </location>
</feature>
<dbReference type="InterPro" id="IPR005135">
    <property type="entry name" value="Endo/exonuclease/phosphatase"/>
</dbReference>
<evidence type="ECO:0000256" key="2">
    <source>
        <dbReference type="ARBA" id="ARBA00007092"/>
    </source>
</evidence>
<feature type="active site" description="Proton donor/acceptor" evidence="10">
    <location>
        <position position="193"/>
    </location>
</feature>
<protein>
    <recommendedName>
        <fullName evidence="3">DNA-(apurinic or apyrimidinic site) endonuclease 2</fullName>
    </recommendedName>
</protein>
<dbReference type="PROSITE" id="PS51435">
    <property type="entry name" value="AP_NUCLEASE_F1_4"/>
    <property type="match status" value="1"/>
</dbReference>
<feature type="binding site" evidence="11">
    <location>
        <position position="195"/>
    </location>
    <ligand>
        <name>Mg(2+)</name>
        <dbReference type="ChEBI" id="CHEBI:18420"/>
        <label>1</label>
    </ligand>
</feature>
<comment type="similarity">
    <text evidence="2">Belongs to the DNA repair enzymes AP/ExoA family.</text>
</comment>
<feature type="active site" evidence="10">
    <location>
        <position position="152"/>
    </location>
</feature>
<feature type="binding site" evidence="11">
    <location>
        <position position="325"/>
    </location>
    <ligand>
        <name>Mg(2+)</name>
        <dbReference type="ChEBI" id="CHEBI:18420"/>
        <label>1</label>
    </ligand>
</feature>
<evidence type="ECO:0000256" key="9">
    <source>
        <dbReference type="ARBA" id="ARBA00023242"/>
    </source>
</evidence>
<evidence type="ECO:0000256" key="11">
    <source>
        <dbReference type="PIRSR" id="PIRSR604808-2"/>
    </source>
</evidence>
<reference evidence="16 17" key="1">
    <citation type="submission" date="2024-08" db="EMBL/GenBank/DDBJ databases">
        <title>Insights into the chromosomal genome structure of Flemingia macrophylla.</title>
        <authorList>
            <person name="Ding Y."/>
            <person name="Zhao Y."/>
            <person name="Bi W."/>
            <person name="Wu M."/>
            <person name="Zhao G."/>
            <person name="Gong Y."/>
            <person name="Li W."/>
            <person name="Zhang P."/>
        </authorList>
    </citation>
    <scope>NUCLEOTIDE SEQUENCE [LARGE SCALE GENOMIC DNA]</scope>
    <source>
        <strain evidence="16">DYQJB</strain>
        <tissue evidence="16">Leaf</tissue>
    </source>
</reference>
<evidence type="ECO:0000256" key="5">
    <source>
        <dbReference type="ARBA" id="ARBA00022771"/>
    </source>
</evidence>
<keyword evidence="11" id="KW-0464">Manganese</keyword>
<proteinExistence type="inferred from homology"/>
<dbReference type="Pfam" id="PF06839">
    <property type="entry name" value="Zn_ribbon_GRF"/>
    <property type="match status" value="1"/>
</dbReference>
<evidence type="ECO:0000256" key="3">
    <source>
        <dbReference type="ARBA" id="ARBA00013541"/>
    </source>
</evidence>
<keyword evidence="17" id="KW-1185">Reference proteome</keyword>